<accession>A0A6M3X818</accession>
<proteinExistence type="predicted"/>
<dbReference type="EMBL" id="MT143925">
    <property type="protein sequence ID" value="QJH92835.1"/>
    <property type="molecule type" value="Genomic_DNA"/>
</dbReference>
<evidence type="ECO:0008006" key="2">
    <source>
        <dbReference type="Google" id="ProtNLM"/>
    </source>
</evidence>
<dbReference type="AlphaFoldDB" id="A0A6M3X818"/>
<evidence type="ECO:0000313" key="1">
    <source>
        <dbReference type="EMBL" id="QJH92835.1"/>
    </source>
</evidence>
<reference evidence="1" key="1">
    <citation type="submission" date="2020-03" db="EMBL/GenBank/DDBJ databases">
        <title>The deep terrestrial virosphere.</title>
        <authorList>
            <person name="Holmfeldt K."/>
            <person name="Nilsson E."/>
            <person name="Simone D."/>
            <person name="Lopez-Fernandez M."/>
            <person name="Wu X."/>
            <person name="de Brujin I."/>
            <person name="Lundin D."/>
            <person name="Andersson A."/>
            <person name="Bertilsson S."/>
            <person name="Dopson M."/>
        </authorList>
    </citation>
    <scope>NUCLEOTIDE SEQUENCE</scope>
    <source>
        <strain evidence="1">MM171A02306</strain>
    </source>
</reference>
<gene>
    <name evidence="1" type="ORF">MM171A02306_0002</name>
</gene>
<dbReference type="SUPFAM" id="SSF52309">
    <property type="entry name" value="N-(deoxy)ribosyltransferase-like"/>
    <property type="match status" value="1"/>
</dbReference>
<dbReference type="Gene3D" id="3.40.50.10400">
    <property type="entry name" value="Hypothetical protein PA1492"/>
    <property type="match status" value="1"/>
</dbReference>
<protein>
    <recommendedName>
        <fullName evidence="2">DUF1937 domain-containing protein</fullName>
    </recommendedName>
</protein>
<sequence>MEKTSEITYLASVYFSPDWKVKEHRYNLACQACNFLIRDENIMVFSPIVHWHHVSVRFGIPGDYQTWKEYNGRMIELLSSFTILLTNDWEESKGGADELEYAQLLGKPIKTLKHLKNNKFKLLD</sequence>
<name>A0A6M3X818_9ZZZZ</name>
<organism evidence="1">
    <name type="scientific">viral metagenome</name>
    <dbReference type="NCBI Taxonomy" id="1070528"/>
    <lineage>
        <taxon>unclassified sequences</taxon>
        <taxon>metagenomes</taxon>
        <taxon>organismal metagenomes</taxon>
    </lineage>
</organism>